<proteinExistence type="inferred from homology"/>
<keyword evidence="4 6" id="KW-1133">Transmembrane helix</keyword>
<evidence type="ECO:0000256" key="5">
    <source>
        <dbReference type="ARBA" id="ARBA00023136"/>
    </source>
</evidence>
<sequence>MKNILIGILFAMLWSSAAVATKFGVLSVPPLVLGNVRFFIAGMVLILYALLSKKYRQPTIQEWKHLAIFGFLNTTLYLGLYVYAMKYTAAGIGSLAVSTNPLLIVLISGWLIGRKASRKEWISIILGITGIYIATVPLLSNSQTNLFGLLLLALSMIAVSFASVYYAKVRWNLSNILINGWQVILGGIFLLPFTLTMSDTSQLVLDTRFWYAVLWLSLAVSVVGLICWFYLLRIDTVKASLWLFLCPIFGFFYAWWLMDEPITLYTCIGTILVIGGLYLSQKKK</sequence>
<feature type="transmembrane region" description="Helical" evidence="6">
    <location>
        <begin position="146"/>
        <end position="167"/>
    </location>
</feature>
<evidence type="ECO:0000313" key="8">
    <source>
        <dbReference type="EMBL" id="ADY51235.1"/>
    </source>
</evidence>
<dbReference type="Pfam" id="PF00892">
    <property type="entry name" value="EamA"/>
    <property type="match status" value="2"/>
</dbReference>
<feature type="domain" description="EamA" evidence="7">
    <location>
        <begin position="3"/>
        <end position="134"/>
    </location>
</feature>
<dbReference type="KEGG" id="psn:Pedsa_0659"/>
<dbReference type="PANTHER" id="PTHR32322:SF2">
    <property type="entry name" value="EAMA DOMAIN-CONTAINING PROTEIN"/>
    <property type="match status" value="1"/>
</dbReference>
<dbReference type="HOGENOM" id="CLU_033863_5_0_10"/>
<evidence type="ECO:0000256" key="3">
    <source>
        <dbReference type="ARBA" id="ARBA00022692"/>
    </source>
</evidence>
<feature type="transmembrane region" description="Helical" evidence="6">
    <location>
        <begin position="176"/>
        <end position="197"/>
    </location>
</feature>
<dbReference type="InterPro" id="IPR050638">
    <property type="entry name" value="AA-Vitamin_Transporters"/>
</dbReference>
<dbReference type="EMBL" id="CP002545">
    <property type="protein sequence ID" value="ADY51235.1"/>
    <property type="molecule type" value="Genomic_DNA"/>
</dbReference>
<feature type="transmembrane region" description="Helical" evidence="6">
    <location>
        <begin position="262"/>
        <end position="280"/>
    </location>
</feature>
<keyword evidence="3 6" id="KW-0812">Transmembrane</keyword>
<evidence type="ECO:0000256" key="6">
    <source>
        <dbReference type="SAM" id="Phobius"/>
    </source>
</evidence>
<dbReference type="SUPFAM" id="SSF103481">
    <property type="entry name" value="Multidrug resistance efflux transporter EmrE"/>
    <property type="match status" value="2"/>
</dbReference>
<feature type="transmembrane region" description="Helical" evidence="6">
    <location>
        <begin position="30"/>
        <end position="51"/>
    </location>
</feature>
<dbReference type="OrthoDB" id="1098926at2"/>
<comment type="similarity">
    <text evidence="2">Belongs to the EamA transporter family.</text>
</comment>
<dbReference type="GO" id="GO:0016020">
    <property type="term" value="C:membrane"/>
    <property type="evidence" value="ECO:0007669"/>
    <property type="project" value="UniProtKB-SubCell"/>
</dbReference>
<evidence type="ECO:0000256" key="2">
    <source>
        <dbReference type="ARBA" id="ARBA00007362"/>
    </source>
</evidence>
<dbReference type="PANTHER" id="PTHR32322">
    <property type="entry name" value="INNER MEMBRANE TRANSPORTER"/>
    <property type="match status" value="1"/>
</dbReference>
<keyword evidence="5 6" id="KW-0472">Membrane</keyword>
<dbReference type="InterPro" id="IPR037185">
    <property type="entry name" value="EmrE-like"/>
</dbReference>
<organism evidence="8 9">
    <name type="scientific">Pseudopedobacter saltans (strain ATCC 51119 / DSM 12145 / JCM 21818 / CCUG 39354 / LMG 10337 / NBRC 100064 / NCIMB 13643)</name>
    <name type="common">Pedobacter saltans</name>
    <dbReference type="NCBI Taxonomy" id="762903"/>
    <lineage>
        <taxon>Bacteria</taxon>
        <taxon>Pseudomonadati</taxon>
        <taxon>Bacteroidota</taxon>
        <taxon>Sphingobacteriia</taxon>
        <taxon>Sphingobacteriales</taxon>
        <taxon>Sphingobacteriaceae</taxon>
        <taxon>Pseudopedobacter</taxon>
    </lineage>
</organism>
<gene>
    <name evidence="8" type="ordered locus">Pedsa_0659</name>
</gene>
<name>F0S814_PSESL</name>
<protein>
    <recommendedName>
        <fullName evidence="7">EamA domain-containing protein</fullName>
    </recommendedName>
</protein>
<feature type="transmembrane region" description="Helical" evidence="6">
    <location>
        <begin position="63"/>
        <end position="84"/>
    </location>
</feature>
<dbReference type="InterPro" id="IPR000620">
    <property type="entry name" value="EamA_dom"/>
</dbReference>
<evidence type="ECO:0000256" key="1">
    <source>
        <dbReference type="ARBA" id="ARBA00004141"/>
    </source>
</evidence>
<evidence type="ECO:0000259" key="7">
    <source>
        <dbReference type="Pfam" id="PF00892"/>
    </source>
</evidence>
<dbReference type="AlphaFoldDB" id="F0S814"/>
<feature type="transmembrane region" description="Helical" evidence="6">
    <location>
        <begin position="121"/>
        <end position="140"/>
    </location>
</feature>
<comment type="subcellular location">
    <subcellularLocation>
        <location evidence="1">Membrane</location>
        <topology evidence="1">Multi-pass membrane protein</topology>
    </subcellularLocation>
</comment>
<evidence type="ECO:0000256" key="4">
    <source>
        <dbReference type="ARBA" id="ARBA00022989"/>
    </source>
</evidence>
<feature type="transmembrane region" description="Helical" evidence="6">
    <location>
        <begin position="209"/>
        <end position="232"/>
    </location>
</feature>
<reference evidence="8 9" key="1">
    <citation type="journal article" date="2011" name="Stand. Genomic Sci.">
        <title>Complete genome sequence of the gliding, heparinolytic Pedobacter saltans type strain (113).</title>
        <authorList>
            <person name="Liolios K."/>
            <person name="Sikorski J."/>
            <person name="Lu M."/>
            <person name="Nolan M."/>
            <person name="Lapidus A."/>
            <person name="Lucas S."/>
            <person name="Hammon N."/>
            <person name="Deshpande S."/>
            <person name="Cheng J.F."/>
            <person name="Tapia R."/>
            <person name="Han C."/>
            <person name="Goodwin L."/>
            <person name="Pitluck S."/>
            <person name="Huntemann M."/>
            <person name="Ivanova N."/>
            <person name="Pagani I."/>
            <person name="Mavromatis K."/>
            <person name="Ovchinikova G."/>
            <person name="Pati A."/>
            <person name="Chen A."/>
            <person name="Palaniappan K."/>
            <person name="Land M."/>
            <person name="Hauser L."/>
            <person name="Brambilla E.M."/>
            <person name="Kotsyurbenko O."/>
            <person name="Rohde M."/>
            <person name="Tindall B.J."/>
            <person name="Abt B."/>
            <person name="Goker M."/>
            <person name="Detter J.C."/>
            <person name="Woyke T."/>
            <person name="Bristow J."/>
            <person name="Eisen J.A."/>
            <person name="Markowitz V."/>
            <person name="Hugenholtz P."/>
            <person name="Klenk H.P."/>
            <person name="Kyrpides N.C."/>
        </authorList>
    </citation>
    <scope>NUCLEOTIDE SEQUENCE [LARGE SCALE GENOMIC DNA]</scope>
    <source>
        <strain evidence="9">ATCC 51119 / DSM 12145 / JCM 21818 / LMG 10337 / NBRC 100064 / NCIMB 13643</strain>
    </source>
</reference>
<dbReference type="RefSeq" id="WP_013631736.1">
    <property type="nucleotide sequence ID" value="NC_015177.1"/>
</dbReference>
<keyword evidence="9" id="KW-1185">Reference proteome</keyword>
<dbReference type="STRING" id="762903.Pedsa_0659"/>
<dbReference type="eggNOG" id="COG0697">
    <property type="taxonomic scope" value="Bacteria"/>
</dbReference>
<evidence type="ECO:0000313" key="9">
    <source>
        <dbReference type="Proteomes" id="UP000000310"/>
    </source>
</evidence>
<feature type="transmembrane region" description="Helical" evidence="6">
    <location>
        <begin position="239"/>
        <end position="256"/>
    </location>
</feature>
<accession>F0S814</accession>
<dbReference type="Proteomes" id="UP000000310">
    <property type="component" value="Chromosome"/>
</dbReference>
<feature type="transmembrane region" description="Helical" evidence="6">
    <location>
        <begin position="90"/>
        <end position="112"/>
    </location>
</feature>
<feature type="domain" description="EamA" evidence="7">
    <location>
        <begin position="147"/>
        <end position="279"/>
    </location>
</feature>
<reference evidence="9" key="2">
    <citation type="submission" date="2011-02" db="EMBL/GenBank/DDBJ databases">
        <title>The complete genome of Pedobacter saltans DSM 12145.</title>
        <authorList>
            <consortium name="US DOE Joint Genome Institute (JGI-PGF)"/>
            <person name="Lucas S."/>
            <person name="Copeland A."/>
            <person name="Lapidus A."/>
            <person name="Bruce D."/>
            <person name="Goodwin L."/>
            <person name="Pitluck S."/>
            <person name="Kyrpides N."/>
            <person name="Mavromatis K."/>
            <person name="Pagani I."/>
            <person name="Ivanova N."/>
            <person name="Ovchinnikova G."/>
            <person name="Lu M."/>
            <person name="Detter J.C."/>
            <person name="Han C."/>
            <person name="Land M."/>
            <person name="Hauser L."/>
            <person name="Markowitz V."/>
            <person name="Cheng J.-F."/>
            <person name="Hugenholtz P."/>
            <person name="Woyke T."/>
            <person name="Wu D."/>
            <person name="Tindall B."/>
            <person name="Pomrenke H.G."/>
            <person name="Brambilla E."/>
            <person name="Klenk H.-P."/>
            <person name="Eisen J.A."/>
        </authorList>
    </citation>
    <scope>NUCLEOTIDE SEQUENCE [LARGE SCALE GENOMIC DNA]</scope>
    <source>
        <strain evidence="9">ATCC 51119 / DSM 12145 / JCM 21818 / LMG 10337 / NBRC 100064 / NCIMB 13643</strain>
    </source>
</reference>